<dbReference type="PANTHER" id="PTHR34512:SF30">
    <property type="entry name" value="OUTER MEMBRANE PROTEIN ASSEMBLY FACTOR BAMB"/>
    <property type="match status" value="1"/>
</dbReference>
<evidence type="ECO:0000256" key="1">
    <source>
        <dbReference type="SAM" id="Phobius"/>
    </source>
</evidence>
<dbReference type="InterPro" id="IPR018391">
    <property type="entry name" value="PQQ_b-propeller_rpt"/>
</dbReference>
<dbReference type="InterPro" id="IPR011047">
    <property type="entry name" value="Quinoprotein_ADH-like_sf"/>
</dbReference>
<reference evidence="3" key="1">
    <citation type="submission" date="2021-02" db="EMBL/GenBank/DDBJ databases">
        <authorList>
            <person name="Dougan E. K."/>
            <person name="Rhodes N."/>
            <person name="Thang M."/>
            <person name="Chan C."/>
        </authorList>
    </citation>
    <scope>NUCLEOTIDE SEQUENCE</scope>
</reference>
<evidence type="ECO:0000313" key="3">
    <source>
        <dbReference type="EMBL" id="CAE7244328.1"/>
    </source>
</evidence>
<dbReference type="SUPFAM" id="SSF50998">
    <property type="entry name" value="Quinoprotein alcohol dehydrogenase-like"/>
    <property type="match status" value="2"/>
</dbReference>
<feature type="domain" description="Pyrrolo-quinoline quinone repeat" evidence="2">
    <location>
        <begin position="315"/>
        <end position="439"/>
    </location>
</feature>
<proteinExistence type="predicted"/>
<feature type="domain" description="Pyrrolo-quinoline quinone repeat" evidence="2">
    <location>
        <begin position="506"/>
        <end position="622"/>
    </location>
</feature>
<evidence type="ECO:0000313" key="4">
    <source>
        <dbReference type="Proteomes" id="UP000601435"/>
    </source>
</evidence>
<evidence type="ECO:0000259" key="2">
    <source>
        <dbReference type="Pfam" id="PF13360"/>
    </source>
</evidence>
<dbReference type="SUPFAM" id="SSF54523">
    <property type="entry name" value="Pili subunits"/>
    <property type="match status" value="1"/>
</dbReference>
<dbReference type="PANTHER" id="PTHR34512">
    <property type="entry name" value="CELL SURFACE PROTEIN"/>
    <property type="match status" value="1"/>
</dbReference>
<dbReference type="Pfam" id="PF13360">
    <property type="entry name" value="PQQ_2"/>
    <property type="match status" value="2"/>
</dbReference>
<dbReference type="PROSITE" id="PS00409">
    <property type="entry name" value="PROKAR_NTER_METHYL"/>
    <property type="match status" value="1"/>
</dbReference>
<protein>
    <recommendedName>
        <fullName evidence="2">Pyrrolo-quinoline quinone repeat domain-containing protein</fullName>
    </recommendedName>
</protein>
<dbReference type="AlphaFoldDB" id="A0A812LDX7"/>
<keyword evidence="1" id="KW-0812">Transmembrane</keyword>
<comment type="caution">
    <text evidence="3">The sequence shown here is derived from an EMBL/GenBank/DDBJ whole genome shotgun (WGS) entry which is preliminary data.</text>
</comment>
<dbReference type="NCBIfam" id="TIGR02532">
    <property type="entry name" value="IV_pilin_GFxxxE"/>
    <property type="match status" value="1"/>
</dbReference>
<dbReference type="InterPro" id="IPR045584">
    <property type="entry name" value="Pilin-like"/>
</dbReference>
<dbReference type="Gene3D" id="3.30.700.10">
    <property type="entry name" value="Glycoprotein, Type 4 Pilin"/>
    <property type="match status" value="1"/>
</dbReference>
<dbReference type="Gene3D" id="2.130.10.10">
    <property type="entry name" value="YVTN repeat-like/Quinoprotein amine dehydrogenase"/>
    <property type="match status" value="2"/>
</dbReference>
<name>A0A812LDX7_9DINO</name>
<keyword evidence="1" id="KW-1133">Transmembrane helix</keyword>
<keyword evidence="1" id="KW-0472">Membrane</keyword>
<dbReference type="OrthoDB" id="10572573at2759"/>
<dbReference type="Proteomes" id="UP000601435">
    <property type="component" value="Unassembled WGS sequence"/>
</dbReference>
<accession>A0A812LDX7</accession>
<feature type="transmembrane region" description="Helical" evidence="1">
    <location>
        <begin position="768"/>
        <end position="791"/>
    </location>
</feature>
<dbReference type="InterPro" id="IPR012902">
    <property type="entry name" value="N_methyl_site"/>
</dbReference>
<keyword evidence="4" id="KW-1185">Reference proteome</keyword>
<dbReference type="InterPro" id="IPR015943">
    <property type="entry name" value="WD40/YVTN_repeat-like_dom_sf"/>
</dbReference>
<gene>
    <name evidence="3" type="ORF">SNEC2469_LOCUS4656</name>
</gene>
<organism evidence="3 4">
    <name type="scientific">Symbiodinium necroappetens</name>
    <dbReference type="NCBI Taxonomy" id="1628268"/>
    <lineage>
        <taxon>Eukaryota</taxon>
        <taxon>Sar</taxon>
        <taxon>Alveolata</taxon>
        <taxon>Dinophyceae</taxon>
        <taxon>Suessiales</taxon>
        <taxon>Symbiodiniaceae</taxon>
        <taxon>Symbiodinium</taxon>
    </lineage>
</organism>
<dbReference type="SMART" id="SM00564">
    <property type="entry name" value="PQQ"/>
    <property type="match status" value="5"/>
</dbReference>
<dbReference type="InterPro" id="IPR002372">
    <property type="entry name" value="PQQ_rpt_dom"/>
</dbReference>
<sequence>MAACVVTCAGGTVALAGFDPWADTVVSYDQGAGANQDYVNPNASLGEPARFTGDNAPFTSPGAVTPFNGAFNVDQVVTLGAGGSITLGFDEPVTNDAANPFGIDLLIFGNASYLDADFPNGQTGSPATLFGEGGVVELSADGLTWVAATGVDADGSYPTLGYSDLLNPFSPTPGAVETDFTRPVDPGFSADGLSFSEIVAGYNGSGGGTGIDIGAFGLSEVRFVRISNPVGSGFSPEIDAVVDVAVPAPGAAVLAFAGALAPAGLMRICAYIAVLAALLASVARAGFESWPMLARDASHNARATGFASPLGSPDWVASHDENGLPIGFIGQSGPVVLGGLVYALGESGGIDRLYAIDRVDGSVRFSAVIERPALDSWSSPLVDEANRTVIVASGDSVAAFDARTGDAMWTADLLLDVVNASPIVTSDLGPSDRLFVTDSDGFFLQGGGSLYCVNVDPFDGASNPYEPGEIVWRIPLGGASSGNTPAYAGGVVYVSDAGDFNLGTPGRVRAFDATSTTAPPPLWTFTNTINTGFYSGVSTRNGFLYASSYTFSGGQDSANLVKLDASDGSLVWSAPSNRTDSLPIVLVDGRVLISAGLAGFGSLPSLQLFSSDGSRLWDTALATLDGGTFFSIGGWTHVPVAVETDTGAFAYAGTPPLSGGFFGPNTDLYLIDLELEPGDPGFVVEAFAGAGSTPAIADGVLYTIGASGLHAFGGFAGYAPEDVDRNCRVDASDLYAWESGPRRVACGAAVERIRRCHRGWIVSGRRGFTLIELLVVVAVIAVLVSLLLPALGGARDAARTVQCASNLRQLAVAWRVYANDYDDWAMPLAYTSYEDVGTGDSVFWWGGAGNVSGEVVYADGFLAPYLSDSLREGSVFQCPSQPEGSYVPQGSTGQLTTTYGYNGYYLCPPRTPGWSFTIGGQRWKRLSHVLHPSELLVFADTLLPASSLPRGTSLLDPPMLYEGDGEWRVNASPTTAFRHIGHATNAAHADGSVTTEAAQPGWITHDRFRVGSVGEANGPRYVPDWMRWD</sequence>
<dbReference type="Pfam" id="PF07963">
    <property type="entry name" value="N_methyl"/>
    <property type="match status" value="1"/>
</dbReference>
<dbReference type="EMBL" id="CAJNJA010009220">
    <property type="protein sequence ID" value="CAE7244328.1"/>
    <property type="molecule type" value="Genomic_DNA"/>
</dbReference>